<keyword evidence="2" id="KW-1185">Reference proteome</keyword>
<dbReference type="RefSeq" id="WP_217765497.1">
    <property type="nucleotide sequence ID" value="NZ_JAAATX020000001.1"/>
</dbReference>
<sequence length="312" mass="34718">MAQDVPLDRAAWCAHIDALCAEEGYFESLGPRHFAYLHDDGPVLLVTFEPLQRILNRRGQMPFGHEVAVANGWSHLTLICDGETWFRDPAVFGYFDRLVDDAFFEDFDRVLFYGAGPAGHAACAFSVCSPGANVLAVNPRATLSPAVAGWDRRDLAARRLDFTSRYGYAPDMTQGAAHLYIICDPLVPENAMHSALFRAPWITCLPARHFGDTIESAIEMTGLFGDLLGAACEGRLDALTFARMWRIRRRFAPYLRTVLRKTELARRPKLSLMVCRSVVRRLGVPRFRRRMHELEAQLAKSAAPAAAPAPAG</sequence>
<evidence type="ECO:0000313" key="2">
    <source>
        <dbReference type="Proteomes" id="UP000731907"/>
    </source>
</evidence>
<protein>
    <submittedName>
        <fullName evidence="1">Phosphoadenosine phosphosulfate reductase</fullName>
    </submittedName>
</protein>
<comment type="caution">
    <text evidence="1">The sequence shown here is derived from an EMBL/GenBank/DDBJ whole genome shotgun (WGS) entry which is preliminary data.</text>
</comment>
<reference evidence="1 2" key="1">
    <citation type="submission" date="2021-06" db="EMBL/GenBank/DDBJ databases">
        <title>Rhodobacteraceae bacterium strain HSP-20.</title>
        <authorList>
            <person name="Chen W.-M."/>
        </authorList>
    </citation>
    <scope>NUCLEOTIDE SEQUENCE [LARGE SCALE GENOMIC DNA]</scope>
    <source>
        <strain evidence="1 2">HSP-20</strain>
    </source>
</reference>
<gene>
    <name evidence="1" type="ORF">GU927_001000</name>
</gene>
<accession>A0ABS6IY29</accession>
<dbReference type="EMBL" id="JAAATX020000001">
    <property type="protein sequence ID" value="MBU9696413.1"/>
    <property type="molecule type" value="Genomic_DNA"/>
</dbReference>
<evidence type="ECO:0000313" key="1">
    <source>
        <dbReference type="EMBL" id="MBU9696413.1"/>
    </source>
</evidence>
<name>A0ABS6IY29_9RHOB</name>
<organism evidence="1 2">
    <name type="scientific">Paragemmobacter amnigenus</name>
    <dbReference type="NCBI Taxonomy" id="2852097"/>
    <lineage>
        <taxon>Bacteria</taxon>
        <taxon>Pseudomonadati</taxon>
        <taxon>Pseudomonadota</taxon>
        <taxon>Alphaproteobacteria</taxon>
        <taxon>Rhodobacterales</taxon>
        <taxon>Paracoccaceae</taxon>
        <taxon>Paragemmobacter</taxon>
    </lineage>
</organism>
<proteinExistence type="predicted"/>
<dbReference type="Proteomes" id="UP000731907">
    <property type="component" value="Unassembled WGS sequence"/>
</dbReference>